<evidence type="ECO:0000256" key="1">
    <source>
        <dbReference type="SAM" id="MobiDB-lite"/>
    </source>
</evidence>
<organism evidence="2 3">
    <name type="scientific">Pleurodeles waltl</name>
    <name type="common">Iberian ribbed newt</name>
    <dbReference type="NCBI Taxonomy" id="8319"/>
    <lineage>
        <taxon>Eukaryota</taxon>
        <taxon>Metazoa</taxon>
        <taxon>Chordata</taxon>
        <taxon>Craniata</taxon>
        <taxon>Vertebrata</taxon>
        <taxon>Euteleostomi</taxon>
        <taxon>Amphibia</taxon>
        <taxon>Batrachia</taxon>
        <taxon>Caudata</taxon>
        <taxon>Salamandroidea</taxon>
        <taxon>Salamandridae</taxon>
        <taxon>Pleurodelinae</taxon>
        <taxon>Pleurodeles</taxon>
    </lineage>
</organism>
<reference evidence="2" key="1">
    <citation type="journal article" date="2022" name="bioRxiv">
        <title>Sequencing and chromosome-scale assembly of the giantPleurodeles waltlgenome.</title>
        <authorList>
            <person name="Brown T."/>
            <person name="Elewa A."/>
            <person name="Iarovenko S."/>
            <person name="Subramanian E."/>
            <person name="Araus A.J."/>
            <person name="Petzold A."/>
            <person name="Susuki M."/>
            <person name="Suzuki K.-i.T."/>
            <person name="Hayashi T."/>
            <person name="Toyoda A."/>
            <person name="Oliveira C."/>
            <person name="Osipova E."/>
            <person name="Leigh N.D."/>
            <person name="Simon A."/>
            <person name="Yun M.H."/>
        </authorList>
    </citation>
    <scope>NUCLEOTIDE SEQUENCE</scope>
    <source>
        <strain evidence="2">20211129_DDA</strain>
        <tissue evidence="2">Liver</tissue>
    </source>
</reference>
<dbReference type="AlphaFoldDB" id="A0AAV7WGX7"/>
<gene>
    <name evidence="2" type="ORF">NDU88_000942</name>
</gene>
<evidence type="ECO:0000313" key="3">
    <source>
        <dbReference type="Proteomes" id="UP001066276"/>
    </source>
</evidence>
<comment type="caution">
    <text evidence="2">The sequence shown here is derived from an EMBL/GenBank/DDBJ whole genome shotgun (WGS) entry which is preliminary data.</text>
</comment>
<keyword evidence="3" id="KW-1185">Reference proteome</keyword>
<name>A0AAV7WGX7_PLEWA</name>
<evidence type="ECO:0000313" key="2">
    <source>
        <dbReference type="EMBL" id="KAJ1213304.1"/>
    </source>
</evidence>
<feature type="region of interest" description="Disordered" evidence="1">
    <location>
        <begin position="20"/>
        <end position="44"/>
    </location>
</feature>
<feature type="compositionally biased region" description="Basic and acidic residues" evidence="1">
    <location>
        <begin position="29"/>
        <end position="44"/>
    </location>
</feature>
<dbReference type="Proteomes" id="UP001066276">
    <property type="component" value="Chromosome 1_1"/>
</dbReference>
<dbReference type="EMBL" id="JANPWB010000001">
    <property type="protein sequence ID" value="KAJ1213304.1"/>
    <property type="molecule type" value="Genomic_DNA"/>
</dbReference>
<protein>
    <submittedName>
        <fullName evidence="2">Uncharacterized protein</fullName>
    </submittedName>
</protein>
<accession>A0AAV7WGX7</accession>
<sequence>MDQCCLVPCHASDSSVVIGLEPAGESQEEERRKAAEAERWNRDEQGRTGPVVGLLLTITAVADSIKAEQLVPEQLVQPEYLDTKQGESEVVS</sequence>
<proteinExistence type="predicted"/>